<dbReference type="Proteomes" id="UP001472677">
    <property type="component" value="Unassembled WGS sequence"/>
</dbReference>
<accession>A0ABR1Z6W7</accession>
<dbReference type="EMBL" id="JBBPBM010002807">
    <property type="protein sequence ID" value="KAK8474594.1"/>
    <property type="molecule type" value="Genomic_DNA"/>
</dbReference>
<proteinExistence type="predicted"/>
<gene>
    <name evidence="1" type="ORF">V6N12_018601</name>
</gene>
<comment type="caution">
    <text evidence="1">The sequence shown here is derived from an EMBL/GenBank/DDBJ whole genome shotgun (WGS) entry which is preliminary data.</text>
</comment>
<sequence length="218" mass="24363">MVDVGKVEVLNTCAVDLDSRQSTLDKEVLSTWFGHVVAWSPDIRVDDAMEKPTSFERSRFLIETEHQGWIDEVVELVEFGVVFLVVVEEAELVHVSIVESRGLYRKDVVRVVVSAELVGIGKRDILDHERCGERWWYVTSDSCGSISETVPEFRTGLVRSSNKVSLSVLVLEKLHGSGGFWKVKSLNVIVDSLVNPAQQLVLNAGRHKKGHGRPTKVV</sequence>
<evidence type="ECO:0000313" key="1">
    <source>
        <dbReference type="EMBL" id="KAK8474594.1"/>
    </source>
</evidence>
<reference evidence="1 2" key="1">
    <citation type="journal article" date="2024" name="G3 (Bethesda)">
        <title>Genome assembly of Hibiscus sabdariffa L. provides insights into metabolisms of medicinal natural products.</title>
        <authorList>
            <person name="Kim T."/>
        </authorList>
    </citation>
    <scope>NUCLEOTIDE SEQUENCE [LARGE SCALE GENOMIC DNA]</scope>
    <source>
        <strain evidence="1">TK-2024</strain>
        <tissue evidence="1">Old leaves</tissue>
    </source>
</reference>
<name>A0ABR1Z6W7_9ROSI</name>
<protein>
    <submittedName>
        <fullName evidence="1">Uncharacterized protein</fullName>
    </submittedName>
</protein>
<evidence type="ECO:0000313" key="2">
    <source>
        <dbReference type="Proteomes" id="UP001472677"/>
    </source>
</evidence>
<keyword evidence="2" id="KW-1185">Reference proteome</keyword>
<organism evidence="1 2">
    <name type="scientific">Hibiscus sabdariffa</name>
    <name type="common">roselle</name>
    <dbReference type="NCBI Taxonomy" id="183260"/>
    <lineage>
        <taxon>Eukaryota</taxon>
        <taxon>Viridiplantae</taxon>
        <taxon>Streptophyta</taxon>
        <taxon>Embryophyta</taxon>
        <taxon>Tracheophyta</taxon>
        <taxon>Spermatophyta</taxon>
        <taxon>Magnoliopsida</taxon>
        <taxon>eudicotyledons</taxon>
        <taxon>Gunneridae</taxon>
        <taxon>Pentapetalae</taxon>
        <taxon>rosids</taxon>
        <taxon>malvids</taxon>
        <taxon>Malvales</taxon>
        <taxon>Malvaceae</taxon>
        <taxon>Malvoideae</taxon>
        <taxon>Hibiscus</taxon>
    </lineage>
</organism>